<dbReference type="InterPro" id="IPR018851">
    <property type="entry name" value="Borealin_N"/>
</dbReference>
<protein>
    <recommendedName>
        <fullName evidence="2">Borealin N-terminal domain-containing protein</fullName>
    </recommendedName>
</protein>
<feature type="compositionally biased region" description="Low complexity" evidence="1">
    <location>
        <begin position="120"/>
        <end position="129"/>
    </location>
</feature>
<feature type="domain" description="Borealin N-terminal" evidence="2">
    <location>
        <begin position="171"/>
        <end position="224"/>
    </location>
</feature>
<feature type="region of interest" description="Disordered" evidence="1">
    <location>
        <begin position="1"/>
        <end position="160"/>
    </location>
</feature>
<keyword evidence="4" id="KW-1185">Reference proteome</keyword>
<dbReference type="Pfam" id="PF10444">
    <property type="entry name" value="Nbl1_Borealin_N"/>
    <property type="match status" value="1"/>
</dbReference>
<feature type="compositionally biased region" description="Low complexity" evidence="1">
    <location>
        <begin position="55"/>
        <end position="75"/>
    </location>
</feature>
<organism evidence="3 4">
    <name type="scientific">Entomortierella chlamydospora</name>
    <dbReference type="NCBI Taxonomy" id="101097"/>
    <lineage>
        <taxon>Eukaryota</taxon>
        <taxon>Fungi</taxon>
        <taxon>Fungi incertae sedis</taxon>
        <taxon>Mucoromycota</taxon>
        <taxon>Mortierellomycotina</taxon>
        <taxon>Mortierellomycetes</taxon>
        <taxon>Mortierellales</taxon>
        <taxon>Mortierellaceae</taxon>
        <taxon>Entomortierella</taxon>
    </lineage>
</organism>
<evidence type="ECO:0000259" key="2">
    <source>
        <dbReference type="Pfam" id="PF10444"/>
    </source>
</evidence>
<accession>A0A9P6N3V9</accession>
<name>A0A9P6N3V9_9FUNG</name>
<reference evidence="3" key="1">
    <citation type="journal article" date="2020" name="Fungal Divers.">
        <title>Resolving the Mortierellaceae phylogeny through synthesis of multi-gene phylogenetics and phylogenomics.</title>
        <authorList>
            <person name="Vandepol N."/>
            <person name="Liber J."/>
            <person name="Desiro A."/>
            <person name="Na H."/>
            <person name="Kennedy M."/>
            <person name="Barry K."/>
            <person name="Grigoriev I.V."/>
            <person name="Miller A.N."/>
            <person name="O'Donnell K."/>
            <person name="Stajich J.E."/>
            <person name="Bonito G."/>
        </authorList>
    </citation>
    <scope>NUCLEOTIDE SEQUENCE</scope>
    <source>
        <strain evidence="3">NRRL 2769</strain>
    </source>
</reference>
<dbReference type="Proteomes" id="UP000703661">
    <property type="component" value="Unassembled WGS sequence"/>
</dbReference>
<feature type="compositionally biased region" description="Polar residues" evidence="1">
    <location>
        <begin position="1"/>
        <end position="40"/>
    </location>
</feature>
<proteinExistence type="predicted"/>
<evidence type="ECO:0000313" key="3">
    <source>
        <dbReference type="EMBL" id="KAG0022677.1"/>
    </source>
</evidence>
<evidence type="ECO:0000313" key="4">
    <source>
        <dbReference type="Proteomes" id="UP000703661"/>
    </source>
</evidence>
<gene>
    <name evidence="3" type="ORF">BGZ80_011489</name>
</gene>
<feature type="compositionally biased region" description="Basic and acidic residues" evidence="1">
    <location>
        <begin position="134"/>
        <end position="159"/>
    </location>
</feature>
<feature type="compositionally biased region" description="Basic and acidic residues" evidence="1">
    <location>
        <begin position="258"/>
        <end position="284"/>
    </location>
</feature>
<sequence length="322" mass="36234">MPRPTLQSPHARSPRSNLVSSSYDTRNLPNPFQDTSSTRFASKKNLSVPATAPEASDTIPSSSFASASISTASSSDRSRAPPLRHGNSSSNLLLPNDQTKSDSSTLQQLYREGSRPSNTQLQQQQQQQQTNDRSLSRQQRDSNFAREHESDHEQGHDLEQENPLIYLTASQREAAVENLEIETMDRTQKLRASIGVLTNSLRFRSEAEFNRLPAAIRTMTVEEFWFTYNGSAKEYLEQQTAKKSVANTSFLRALGITDPKKKRETMGQSEESWRHKQKNEEGVERTSQSSARYKPYPGTGQSQPRHIARPFVDSRLGQSSNE</sequence>
<dbReference type="EMBL" id="JAAAID010000093">
    <property type="protein sequence ID" value="KAG0022677.1"/>
    <property type="molecule type" value="Genomic_DNA"/>
</dbReference>
<dbReference type="AlphaFoldDB" id="A0A9P6N3V9"/>
<feature type="region of interest" description="Disordered" evidence="1">
    <location>
        <begin position="256"/>
        <end position="322"/>
    </location>
</feature>
<feature type="compositionally biased region" description="Polar residues" evidence="1">
    <location>
        <begin position="86"/>
        <end position="108"/>
    </location>
</feature>
<dbReference type="OrthoDB" id="2392550at2759"/>
<comment type="caution">
    <text evidence="3">The sequence shown here is derived from an EMBL/GenBank/DDBJ whole genome shotgun (WGS) entry which is preliminary data.</text>
</comment>
<evidence type="ECO:0000256" key="1">
    <source>
        <dbReference type="SAM" id="MobiDB-lite"/>
    </source>
</evidence>